<evidence type="ECO:0000313" key="1">
    <source>
        <dbReference type="EMBL" id="MCR1821520.1"/>
    </source>
</evidence>
<dbReference type="EMBL" id="JANKBY010000011">
    <property type="protein sequence ID" value="MCR1821520.1"/>
    <property type="molecule type" value="Genomic_DNA"/>
</dbReference>
<reference evidence="1" key="1">
    <citation type="submission" date="2022-07" db="EMBL/GenBank/DDBJ databases">
        <title>Enhanced cultured diversity of the mouse gut microbiota enables custom-made synthetic communities.</title>
        <authorList>
            <person name="Afrizal A."/>
        </authorList>
    </citation>
    <scope>NUCLEOTIDE SEQUENCE</scope>
    <source>
        <strain evidence="1">DSM 29186</strain>
    </source>
</reference>
<name>A0A9X2S080_9FIRM</name>
<dbReference type="Proteomes" id="UP001140817">
    <property type="component" value="Unassembled WGS sequence"/>
</dbReference>
<evidence type="ECO:0000313" key="2">
    <source>
        <dbReference type="Proteomes" id="UP001140817"/>
    </source>
</evidence>
<protein>
    <submittedName>
        <fullName evidence="1">Uncharacterized protein</fullName>
    </submittedName>
</protein>
<organism evidence="1 2">
    <name type="scientific">Terrisporobacter muris</name>
    <dbReference type="NCBI Taxonomy" id="2963284"/>
    <lineage>
        <taxon>Bacteria</taxon>
        <taxon>Bacillati</taxon>
        <taxon>Bacillota</taxon>
        <taxon>Clostridia</taxon>
        <taxon>Peptostreptococcales</taxon>
        <taxon>Peptostreptococcaceae</taxon>
        <taxon>Terrisporobacter</taxon>
    </lineage>
</organism>
<keyword evidence="2" id="KW-1185">Reference proteome</keyword>
<accession>A0A9X2S080</accession>
<dbReference type="AlphaFoldDB" id="A0A9X2S080"/>
<gene>
    <name evidence="1" type="ORF">NSA58_01865</name>
</gene>
<comment type="caution">
    <text evidence="1">The sequence shown here is derived from an EMBL/GenBank/DDBJ whole genome shotgun (WGS) entry which is preliminary data.</text>
</comment>
<sequence>MYNCPKVDSTKAVPPPILPVSETDNAWKEDIPFFDFSVYRKYRHFFNLSDL</sequence>
<proteinExistence type="predicted"/>